<accession>A0AA88SD91</accession>
<dbReference type="Proteomes" id="UP001187415">
    <property type="component" value="Unassembled WGS sequence"/>
</dbReference>
<dbReference type="AlphaFoldDB" id="A0AA88SD91"/>
<evidence type="ECO:0000313" key="1">
    <source>
        <dbReference type="EMBL" id="KAK2835134.1"/>
    </source>
</evidence>
<organism evidence="1 2">
    <name type="scientific">Channa striata</name>
    <name type="common">Snakehead murrel</name>
    <name type="synonym">Ophicephalus striatus</name>
    <dbReference type="NCBI Taxonomy" id="64152"/>
    <lineage>
        <taxon>Eukaryota</taxon>
        <taxon>Metazoa</taxon>
        <taxon>Chordata</taxon>
        <taxon>Craniata</taxon>
        <taxon>Vertebrata</taxon>
        <taxon>Euteleostomi</taxon>
        <taxon>Actinopterygii</taxon>
        <taxon>Neopterygii</taxon>
        <taxon>Teleostei</taxon>
        <taxon>Neoteleostei</taxon>
        <taxon>Acanthomorphata</taxon>
        <taxon>Anabantaria</taxon>
        <taxon>Anabantiformes</taxon>
        <taxon>Channoidei</taxon>
        <taxon>Channidae</taxon>
        <taxon>Channa</taxon>
    </lineage>
</organism>
<comment type="caution">
    <text evidence="1">The sequence shown here is derived from an EMBL/GenBank/DDBJ whole genome shotgun (WGS) entry which is preliminary data.</text>
</comment>
<keyword evidence="2" id="KW-1185">Reference proteome</keyword>
<name>A0AA88SD91_CHASR</name>
<evidence type="ECO:0000313" key="2">
    <source>
        <dbReference type="Proteomes" id="UP001187415"/>
    </source>
</evidence>
<reference evidence="1" key="1">
    <citation type="submission" date="2023-07" db="EMBL/GenBank/DDBJ databases">
        <title>Chromosome-level Genome Assembly of Striped Snakehead (Channa striata).</title>
        <authorList>
            <person name="Liu H."/>
        </authorList>
    </citation>
    <scope>NUCLEOTIDE SEQUENCE</scope>
    <source>
        <strain evidence="1">Gz</strain>
        <tissue evidence="1">Muscle</tissue>
    </source>
</reference>
<gene>
    <name evidence="1" type="ORF">Q5P01_015618</name>
</gene>
<sequence>MDGGSGRGGGIRATRENLQGQAEHICEELLNQAAAEEAKREEKIRGWDEVAGRNSTSNSPQKSDLLNVLHKSSHDVHVNWKASNKLKT</sequence>
<protein>
    <submittedName>
        <fullName evidence="1">Uncharacterized protein</fullName>
    </submittedName>
</protein>
<dbReference type="EMBL" id="JAUPFM010000012">
    <property type="protein sequence ID" value="KAK2835134.1"/>
    <property type="molecule type" value="Genomic_DNA"/>
</dbReference>
<proteinExistence type="predicted"/>